<dbReference type="Gene3D" id="3.90.550.10">
    <property type="entry name" value="Spore Coat Polysaccharide Biosynthesis Protein SpsA, Chain A"/>
    <property type="match status" value="1"/>
</dbReference>
<dbReference type="Gene3D" id="3.20.20.80">
    <property type="entry name" value="Glycosidases"/>
    <property type="match status" value="1"/>
</dbReference>
<sequence>MSTERTRVSLLTVTNRNRDFMKLTIEQARKQSFLEDELQEIEHVIVHNIQADQEDDSWHISTKEYLKKLSDCPGHPNFSVKPLFVKRGEDSNVTLGQLRNTGVNACSGDYVVVWDDDDLYHKDRVKNQVQAIKEASDTAVACTYKTAVVNETDAKALENKRLPRCYRLHPREEGWEMTLCCRKDVLVQEEYRYESKNVGEDTPVLKALQKNNQLKVIPCDADKEEYIYMRQPGNAMAGSKVEENWWELTSFKYDPDKILSVASSLGIFKTHIYRMLLQYGPSAVPEMPQYGRLRVASNRICGEFEDSPVQLRGMSLFWHQWKRRFFCFETIKWLVEDWQVNVIRMPIGVVPEGGYISDSAGALQAVRDVVLAAIVCGIYIVVDFHFHKLDDHVQEKALEFFDAVAQEYGEYPHVIFEIWNEPPGPSEWTNIVTYSKAVLKQIRANSQNLVLIPTTSWSSDAPVEAISQLDPKDDRLGFSMHAYMNSFHHLQTMKARVSHALETMGAVFITEWGTGKFDGTKPVREAWSRDWLHFLNLHQIGHVMWNVCDKEGESHSALKPDSPVAGWKKEYLTANGSFMKQLLSSTFTTKTVQLQTACKQHGQEAGWQLYAVRCEDRDCLSQKSSRALVHALQWQRPDGSARSAPKQEWEMEMTASCFILKVKTPDAWKQPAGWYLAVQSDAARNQSSCRMMVHKDKNKAAVWREKPGSQDGTVHLELVSGSKGHQGWLLAVHRTEREDKRNDHSTWVCLHKPNLDWATDWAVIPRP</sequence>
<keyword evidence="3" id="KW-0326">Glycosidase</keyword>
<dbReference type="InterPro" id="IPR001547">
    <property type="entry name" value="Glyco_hydro_5"/>
</dbReference>
<dbReference type="SUPFAM" id="SSF53448">
    <property type="entry name" value="Nucleotide-diphospho-sugar transferases"/>
    <property type="match status" value="1"/>
</dbReference>
<gene>
    <name evidence="6" type="ORF">SCF082_LOCUS4017</name>
</gene>
<dbReference type="InterPro" id="IPR029044">
    <property type="entry name" value="Nucleotide-diphossugar_trans"/>
</dbReference>
<feature type="domain" description="Glycosyltransferase 2-like" evidence="5">
    <location>
        <begin position="19"/>
        <end position="182"/>
    </location>
</feature>
<dbReference type="Pfam" id="PF00535">
    <property type="entry name" value="Glycos_transf_2"/>
    <property type="match status" value="1"/>
</dbReference>
<dbReference type="SUPFAM" id="SSF51445">
    <property type="entry name" value="(Trans)glycosidases"/>
    <property type="match status" value="1"/>
</dbReference>
<keyword evidence="7" id="KW-1185">Reference proteome</keyword>
<evidence type="ECO:0000313" key="7">
    <source>
        <dbReference type="Proteomes" id="UP001642464"/>
    </source>
</evidence>
<dbReference type="PANTHER" id="PTHR34142">
    <property type="entry name" value="ENDO-BETA-1,4-GLUCANASE A"/>
    <property type="match status" value="1"/>
</dbReference>
<dbReference type="InterPro" id="IPR017853">
    <property type="entry name" value="GH"/>
</dbReference>
<evidence type="ECO:0000256" key="2">
    <source>
        <dbReference type="ARBA" id="ARBA00022801"/>
    </source>
</evidence>
<organism evidence="6 7">
    <name type="scientific">Durusdinium trenchii</name>
    <dbReference type="NCBI Taxonomy" id="1381693"/>
    <lineage>
        <taxon>Eukaryota</taxon>
        <taxon>Sar</taxon>
        <taxon>Alveolata</taxon>
        <taxon>Dinophyceae</taxon>
        <taxon>Suessiales</taxon>
        <taxon>Symbiodiniaceae</taxon>
        <taxon>Durusdinium</taxon>
    </lineage>
</organism>
<dbReference type="PANTHER" id="PTHR34142:SF1">
    <property type="entry name" value="GLYCOSIDE HYDROLASE FAMILY 5 DOMAIN-CONTAINING PROTEIN"/>
    <property type="match status" value="1"/>
</dbReference>
<evidence type="ECO:0000256" key="3">
    <source>
        <dbReference type="ARBA" id="ARBA00023295"/>
    </source>
</evidence>
<comment type="caution">
    <text evidence="6">The sequence shown here is derived from an EMBL/GenBank/DDBJ whole genome shotgun (WGS) entry which is preliminary data.</text>
</comment>
<reference evidence="6 7" key="1">
    <citation type="submission" date="2024-02" db="EMBL/GenBank/DDBJ databases">
        <authorList>
            <person name="Chen Y."/>
            <person name="Shah S."/>
            <person name="Dougan E. K."/>
            <person name="Thang M."/>
            <person name="Chan C."/>
        </authorList>
    </citation>
    <scope>NUCLEOTIDE SEQUENCE [LARGE SCALE GENOMIC DNA]</scope>
</reference>
<evidence type="ECO:0000313" key="6">
    <source>
        <dbReference type="EMBL" id="CAK8994644.1"/>
    </source>
</evidence>
<evidence type="ECO:0000259" key="4">
    <source>
        <dbReference type="Pfam" id="PF00150"/>
    </source>
</evidence>
<comment type="similarity">
    <text evidence="1">Belongs to the glycosyl hydrolase 5 (cellulase A) family.</text>
</comment>
<accession>A0ABP0HYT9</accession>
<dbReference type="EMBL" id="CAXAMM010002080">
    <property type="protein sequence ID" value="CAK8994644.1"/>
    <property type="molecule type" value="Genomic_DNA"/>
</dbReference>
<dbReference type="Proteomes" id="UP001642464">
    <property type="component" value="Unassembled WGS sequence"/>
</dbReference>
<dbReference type="InterPro" id="IPR001173">
    <property type="entry name" value="Glyco_trans_2-like"/>
</dbReference>
<protein>
    <submittedName>
        <fullName evidence="6">4-beta-glucanase</fullName>
    </submittedName>
</protein>
<feature type="domain" description="Glycoside hydrolase family 5" evidence="4">
    <location>
        <begin position="306"/>
        <end position="550"/>
    </location>
</feature>
<proteinExistence type="inferred from homology"/>
<keyword evidence="2" id="KW-0378">Hydrolase</keyword>
<evidence type="ECO:0000256" key="1">
    <source>
        <dbReference type="ARBA" id="ARBA00005641"/>
    </source>
</evidence>
<evidence type="ECO:0000259" key="5">
    <source>
        <dbReference type="Pfam" id="PF00535"/>
    </source>
</evidence>
<dbReference type="Pfam" id="PF00150">
    <property type="entry name" value="Cellulase"/>
    <property type="match status" value="1"/>
</dbReference>
<name>A0ABP0HYT9_9DINO</name>